<dbReference type="Gene3D" id="3.30.200.20">
    <property type="entry name" value="Phosphorylase Kinase, domain 1"/>
    <property type="match status" value="1"/>
</dbReference>
<dbReference type="InterPro" id="IPR003527">
    <property type="entry name" value="MAP_kinase_CS"/>
</dbReference>
<dbReference type="EMBL" id="DAKRPA010000047">
    <property type="protein sequence ID" value="DBA01490.1"/>
    <property type="molecule type" value="Genomic_DNA"/>
</dbReference>
<dbReference type="InterPro" id="IPR037401">
    <property type="entry name" value="SnoaL-like"/>
</dbReference>
<dbReference type="Pfam" id="PF12680">
    <property type="entry name" value="SnoaL_2"/>
    <property type="match status" value="1"/>
</dbReference>
<evidence type="ECO:0000256" key="3">
    <source>
        <dbReference type="ARBA" id="ARBA00022741"/>
    </source>
</evidence>
<dbReference type="PROSITE" id="PS50004">
    <property type="entry name" value="C2"/>
    <property type="match status" value="1"/>
</dbReference>
<feature type="region of interest" description="Disordered" evidence="8">
    <location>
        <begin position="193"/>
        <end position="245"/>
    </location>
</feature>
<evidence type="ECO:0000256" key="6">
    <source>
        <dbReference type="PROSITE-ProRule" id="PRU10141"/>
    </source>
</evidence>
<evidence type="ECO:0000313" key="11">
    <source>
        <dbReference type="EMBL" id="DBA01490.1"/>
    </source>
</evidence>
<dbReference type="FunFam" id="3.30.200.20:FF:000046">
    <property type="entry name" value="Mitogen-activated protein kinase"/>
    <property type="match status" value="1"/>
</dbReference>
<dbReference type="PANTHER" id="PTHR24055">
    <property type="entry name" value="MITOGEN-ACTIVATED PROTEIN KINASE"/>
    <property type="match status" value="1"/>
</dbReference>
<dbReference type="InterPro" id="IPR032710">
    <property type="entry name" value="NTF2-like_dom_sf"/>
</dbReference>
<feature type="region of interest" description="Disordered" evidence="8">
    <location>
        <begin position="1057"/>
        <end position="1096"/>
    </location>
</feature>
<evidence type="ECO:0000256" key="2">
    <source>
        <dbReference type="ARBA" id="ARBA00022679"/>
    </source>
</evidence>
<dbReference type="Pfam" id="PF00069">
    <property type="entry name" value="Pkinase"/>
    <property type="match status" value="1"/>
</dbReference>
<feature type="compositionally biased region" description="Basic and acidic residues" evidence="8">
    <location>
        <begin position="629"/>
        <end position="638"/>
    </location>
</feature>
<dbReference type="FunFam" id="1.10.510.10:FF:000439">
    <property type="entry name" value="Mitogen-activated protein kinase"/>
    <property type="match status" value="1"/>
</dbReference>
<dbReference type="InterPro" id="IPR000719">
    <property type="entry name" value="Prot_kinase_dom"/>
</dbReference>
<dbReference type="PROSITE" id="PS00107">
    <property type="entry name" value="PROTEIN_KINASE_ATP"/>
    <property type="match status" value="1"/>
</dbReference>
<keyword evidence="5 6" id="KW-0067">ATP-binding</keyword>
<dbReference type="InterPro" id="IPR035892">
    <property type="entry name" value="C2_domain_sf"/>
</dbReference>
<evidence type="ECO:0000313" key="12">
    <source>
        <dbReference type="Proteomes" id="UP001146120"/>
    </source>
</evidence>
<reference evidence="11" key="2">
    <citation type="journal article" date="2023" name="Microbiol Resour">
        <title>Decontamination and Annotation of the Draft Genome Sequence of the Oomycete Lagenidium giganteum ARSEF 373.</title>
        <authorList>
            <person name="Morgan W.R."/>
            <person name="Tartar A."/>
        </authorList>
    </citation>
    <scope>NUCLEOTIDE SEQUENCE</scope>
    <source>
        <strain evidence="11">ARSEF 373</strain>
    </source>
</reference>
<dbReference type="SUPFAM" id="SSF54427">
    <property type="entry name" value="NTF2-like"/>
    <property type="match status" value="1"/>
</dbReference>
<reference evidence="11" key="1">
    <citation type="submission" date="2022-11" db="EMBL/GenBank/DDBJ databases">
        <authorList>
            <person name="Morgan W.R."/>
            <person name="Tartar A."/>
        </authorList>
    </citation>
    <scope>NUCLEOTIDE SEQUENCE</scope>
    <source>
        <strain evidence="11">ARSEF 373</strain>
    </source>
</reference>
<dbReference type="GO" id="GO:0005524">
    <property type="term" value="F:ATP binding"/>
    <property type="evidence" value="ECO:0007669"/>
    <property type="project" value="UniProtKB-UniRule"/>
</dbReference>
<dbReference type="EC" id="2.7.11.24" evidence="7"/>
<organism evidence="11 12">
    <name type="scientific">Lagenidium giganteum</name>
    <dbReference type="NCBI Taxonomy" id="4803"/>
    <lineage>
        <taxon>Eukaryota</taxon>
        <taxon>Sar</taxon>
        <taxon>Stramenopiles</taxon>
        <taxon>Oomycota</taxon>
        <taxon>Peronosporomycetes</taxon>
        <taxon>Pythiales</taxon>
        <taxon>Pythiaceae</taxon>
    </lineage>
</organism>
<sequence length="1096" mass="121406">MEKENVAPRAPPLSDAMRAASISSGDGTHGGHDRELMKLLPILWEGGVRRKGDWFPVWEELYMTIDGLYVRFYESKAKYDEQQELEAKQIKLQQRVPMASPPHSSRNARAASMATTFSFPASMGGDKKQYLTVTGVTKENAGRAHGFCITALEKKPIHLAVDTEIERVVWIHLISGAIEQQLDLTMKHKQISVAPPPEDTARDNDASSPPPSSSSSSPPPAPATAPGSTASATSISAPPPSTSRSIVPTSIAKTLLGTPICVNLAMFYEAWGHIQSRKGNFADLIPSLHPNITITSNYPPSVPVAGDFRGRDGFLCFFTSFHASIDISHYMIAHIARSGDLAVVSGRETIKNMSNGRKFRHLWKHELRFEADGRISHINIIADKTAAAVAFGVQSDGPSLELPHEQEMSASTCPPGEIRVVCISAEGLRKKKTLPSSANSKVTIGLNSFPHATIKTQKHKSPHVGSYKAYSTRPSKSGSGANPMWAETLSIQFSGAVPGTCTCLFVEVWTVGVMGDELIGCTKVNLANHLDTSAGSEEEIASLAVPKWHDLRRPEWYASSSALSPSKRVVYESTPPSSEQEICGRIQLSISFLPYSEDIDDAYAYTEGFQRTPRHRKSFDRLQALHQETGEQHRRLERSVSASMHSAGGHLDHELTDDTTSTASFKRGSSTDMIPPGIGAANEMYTFTVASTKFRVYTRYQLIRAIGHGAYGVVIAASDQITGNSVAIKNIPKTFDDLVDAKRIVREIRLMRHLNHPNIVAVIDVMRPPSLETFEDTYIVTDLMETDLHRVINSQETLSSEHIAYVAYQMLCALRYIHSARIIHRDVKPSNILINRDCLVKVCDFGLARGFDYDDNNLVDQAMTEYVVTRWYRAPELLLASRYTTAIDVWSIGCILVEMFTRKALFPGHDHVHQLHLILQLVGSPSMDEMGFITNMKAKRWIAKQAHQDPKPLDTICPNAPPEALDLISKLLAFDPRKRITVDEAIRHPFLAPFASEELETLAHEPFDFSFEKDNKGQLDKDTLRRLIFEDVCHFHPEARSELDEFVAKKEKEAARALLRQQQQQQQQQEDEDSTAGASSGRRRLSSSGTSRAGIA</sequence>
<keyword evidence="2 7" id="KW-0808">Transferase</keyword>
<dbReference type="SUPFAM" id="SSF49562">
    <property type="entry name" value="C2 domain (Calcium/lipid-binding domain, CaLB)"/>
    <property type="match status" value="1"/>
</dbReference>
<dbReference type="PROSITE" id="PS50011">
    <property type="entry name" value="PROTEIN_KINASE_DOM"/>
    <property type="match status" value="1"/>
</dbReference>
<evidence type="ECO:0000256" key="4">
    <source>
        <dbReference type="ARBA" id="ARBA00022777"/>
    </source>
</evidence>
<dbReference type="InterPro" id="IPR017441">
    <property type="entry name" value="Protein_kinase_ATP_BS"/>
</dbReference>
<dbReference type="Gene3D" id="2.60.40.150">
    <property type="entry name" value="C2 domain"/>
    <property type="match status" value="1"/>
</dbReference>
<keyword evidence="3 6" id="KW-0547">Nucleotide-binding</keyword>
<feature type="domain" description="Protein kinase" evidence="10">
    <location>
        <begin position="700"/>
        <end position="991"/>
    </location>
</feature>
<accession>A0AAV2ZA44</accession>
<comment type="caution">
    <text evidence="11">The sequence shown here is derived from an EMBL/GenBank/DDBJ whole genome shotgun (WGS) entry which is preliminary data.</text>
</comment>
<feature type="compositionally biased region" description="Low complexity" evidence="8">
    <location>
        <begin position="224"/>
        <end position="236"/>
    </location>
</feature>
<comment type="cofactor">
    <cofactor evidence="7">
        <name>Mg(2+)</name>
        <dbReference type="ChEBI" id="CHEBI:18420"/>
    </cofactor>
</comment>
<dbReference type="InterPro" id="IPR050117">
    <property type="entry name" value="MAPK"/>
</dbReference>
<keyword evidence="1 7" id="KW-0723">Serine/threonine-protein kinase</keyword>
<dbReference type="PROSITE" id="PS00108">
    <property type="entry name" value="PROTEIN_KINASE_ST"/>
    <property type="match status" value="1"/>
</dbReference>
<feature type="region of interest" description="Disordered" evidence="8">
    <location>
        <begin position="629"/>
        <end position="672"/>
    </location>
</feature>
<feature type="region of interest" description="Disordered" evidence="8">
    <location>
        <begin position="1"/>
        <end position="31"/>
    </location>
</feature>
<dbReference type="PROSITE" id="PS01351">
    <property type="entry name" value="MAPK"/>
    <property type="match status" value="1"/>
</dbReference>
<evidence type="ECO:0000256" key="1">
    <source>
        <dbReference type="ARBA" id="ARBA00022527"/>
    </source>
</evidence>
<feature type="domain" description="C2" evidence="9">
    <location>
        <begin position="398"/>
        <end position="540"/>
    </location>
</feature>
<evidence type="ECO:0000256" key="7">
    <source>
        <dbReference type="RuleBase" id="RU361165"/>
    </source>
</evidence>
<gene>
    <name evidence="11" type="ORF">N0F65_005609</name>
</gene>
<evidence type="ECO:0000259" key="10">
    <source>
        <dbReference type="PROSITE" id="PS50011"/>
    </source>
</evidence>
<evidence type="ECO:0000256" key="8">
    <source>
        <dbReference type="SAM" id="MobiDB-lite"/>
    </source>
</evidence>
<evidence type="ECO:0000256" key="5">
    <source>
        <dbReference type="ARBA" id="ARBA00022840"/>
    </source>
</evidence>
<evidence type="ECO:0000259" key="9">
    <source>
        <dbReference type="PROSITE" id="PS50004"/>
    </source>
</evidence>
<name>A0AAV2ZA44_9STRA</name>
<proteinExistence type="inferred from homology"/>
<dbReference type="InterPro" id="IPR011993">
    <property type="entry name" value="PH-like_dom_sf"/>
</dbReference>
<protein>
    <recommendedName>
        <fullName evidence="7">Mitogen-activated protein kinase</fullName>
        <ecNumber evidence="7">2.7.11.24</ecNumber>
    </recommendedName>
</protein>
<feature type="compositionally biased region" description="Low complexity" evidence="8">
    <location>
        <begin position="1075"/>
        <end position="1096"/>
    </location>
</feature>
<dbReference type="Gene3D" id="2.30.29.30">
    <property type="entry name" value="Pleckstrin-homology domain (PH domain)/Phosphotyrosine-binding domain (PTB)"/>
    <property type="match status" value="1"/>
</dbReference>
<dbReference type="InterPro" id="IPR008271">
    <property type="entry name" value="Ser/Thr_kinase_AS"/>
</dbReference>
<dbReference type="Proteomes" id="UP001146120">
    <property type="component" value="Unassembled WGS sequence"/>
</dbReference>
<comment type="similarity">
    <text evidence="7">Belongs to the protein kinase superfamily. Ser/Thr protein kinase family. MAP kinase subfamily.</text>
</comment>
<dbReference type="InterPro" id="IPR000008">
    <property type="entry name" value="C2_dom"/>
</dbReference>
<dbReference type="CDD" id="cd07834">
    <property type="entry name" value="STKc_MAPK"/>
    <property type="match status" value="1"/>
</dbReference>
<comment type="activity regulation">
    <text evidence="7">Activated by threonine and tyrosine phosphorylation.</text>
</comment>
<feature type="binding site" evidence="6">
    <location>
        <position position="729"/>
    </location>
    <ligand>
        <name>ATP</name>
        <dbReference type="ChEBI" id="CHEBI:30616"/>
    </ligand>
</feature>
<feature type="compositionally biased region" description="Polar residues" evidence="8">
    <location>
        <begin position="658"/>
        <end position="672"/>
    </location>
</feature>
<feature type="compositionally biased region" description="Low complexity" evidence="8">
    <location>
        <begin position="1057"/>
        <end position="1068"/>
    </location>
</feature>
<dbReference type="AlphaFoldDB" id="A0AAV2ZA44"/>
<keyword evidence="12" id="KW-1185">Reference proteome</keyword>
<dbReference type="InterPro" id="IPR011009">
    <property type="entry name" value="Kinase-like_dom_sf"/>
</dbReference>
<dbReference type="SUPFAM" id="SSF50729">
    <property type="entry name" value="PH domain-like"/>
    <property type="match status" value="1"/>
</dbReference>
<dbReference type="SMART" id="SM00220">
    <property type="entry name" value="S_TKc"/>
    <property type="match status" value="1"/>
</dbReference>
<dbReference type="SUPFAM" id="SSF56112">
    <property type="entry name" value="Protein kinase-like (PK-like)"/>
    <property type="match status" value="1"/>
</dbReference>
<dbReference type="Gene3D" id="3.10.450.50">
    <property type="match status" value="1"/>
</dbReference>
<feature type="compositionally biased region" description="Pro residues" evidence="8">
    <location>
        <begin position="208"/>
        <end position="223"/>
    </location>
</feature>
<comment type="catalytic activity">
    <reaction evidence="7">
        <text>L-threonyl-[protein] + ATP = O-phospho-L-threonyl-[protein] + ADP + H(+)</text>
        <dbReference type="Rhea" id="RHEA:46608"/>
        <dbReference type="Rhea" id="RHEA-COMP:11060"/>
        <dbReference type="Rhea" id="RHEA-COMP:11605"/>
        <dbReference type="ChEBI" id="CHEBI:15378"/>
        <dbReference type="ChEBI" id="CHEBI:30013"/>
        <dbReference type="ChEBI" id="CHEBI:30616"/>
        <dbReference type="ChEBI" id="CHEBI:61977"/>
        <dbReference type="ChEBI" id="CHEBI:456216"/>
        <dbReference type="EC" id="2.7.11.24"/>
    </reaction>
</comment>
<keyword evidence="4 7" id="KW-0418">Kinase</keyword>
<dbReference type="GO" id="GO:0004707">
    <property type="term" value="F:MAP kinase activity"/>
    <property type="evidence" value="ECO:0007669"/>
    <property type="project" value="UniProtKB-EC"/>
</dbReference>
<dbReference type="Gene3D" id="1.10.510.10">
    <property type="entry name" value="Transferase(Phosphotransferase) domain 1"/>
    <property type="match status" value="1"/>
</dbReference>
<keyword evidence="7" id="KW-0460">Magnesium</keyword>